<evidence type="ECO:0000256" key="4">
    <source>
        <dbReference type="ARBA" id="ARBA00022825"/>
    </source>
</evidence>
<feature type="domain" description="Peptidase S8/S53" evidence="8">
    <location>
        <begin position="2"/>
        <end position="128"/>
    </location>
</feature>
<proteinExistence type="inferred from homology"/>
<evidence type="ECO:0000313" key="9">
    <source>
        <dbReference type="EMBL" id="EUA09629.1"/>
    </source>
</evidence>
<dbReference type="Pfam" id="PF00082">
    <property type="entry name" value="Peptidase_S8"/>
    <property type="match status" value="1"/>
</dbReference>
<dbReference type="GO" id="GO:0006508">
    <property type="term" value="P:proteolysis"/>
    <property type="evidence" value="ECO:0007669"/>
    <property type="project" value="UniProtKB-KW"/>
</dbReference>
<name>X7YR89_MYCXE</name>
<comment type="caution">
    <text evidence="5">Lacks conserved residue(s) required for the propagation of feature annotation.</text>
</comment>
<evidence type="ECO:0000256" key="7">
    <source>
        <dbReference type="SAM" id="Phobius"/>
    </source>
</evidence>
<keyword evidence="4" id="KW-0720">Serine protease</keyword>
<dbReference type="PANTHER" id="PTHR43806">
    <property type="entry name" value="PEPTIDASE S8"/>
    <property type="match status" value="1"/>
</dbReference>
<sequence length="267" mass="27518">MARAVVHAANLGAQVVNISMVSCMKAVRPVDDAALGAAIHWAVAERNVVVVAAAGNTGNECNPQNPPPPANDPGSWSNVVTVASPAWWADDVLSVGSVTNDGVPSTFSLHGPWLGVAAPGETITSVGNYPTGTWSTDCPARMGRWCRSMAHRSRPPTCPVSPPWCARNIPSSTPTRSSTASNPPRTQDPPPPIPPWGGCGRSAGRADLERGRSRAQAAGQQSHRASPATAGPDLAPRRVASWVLGGVAAAAVVIVGAVAALRRKPHS</sequence>
<accession>X7YR89</accession>
<reference evidence="9" key="1">
    <citation type="submission" date="2014-01" db="EMBL/GenBank/DDBJ databases">
        <authorList>
            <person name="Brown-Elliot B."/>
            <person name="Wallace R."/>
            <person name="Lenaerts A."/>
            <person name="Ordway D."/>
            <person name="DeGroote M.A."/>
            <person name="Parker T."/>
            <person name="Sizemore C."/>
            <person name="Tallon L.J."/>
            <person name="Sadzewicz L.K."/>
            <person name="Sengamalay N."/>
            <person name="Fraser C.M."/>
            <person name="Hine E."/>
            <person name="Shefchek K.A."/>
            <person name="Das S.P."/>
            <person name="Tettelin H."/>
        </authorList>
    </citation>
    <scope>NUCLEOTIDE SEQUENCE [LARGE SCALE GENOMIC DNA]</scope>
    <source>
        <strain evidence="9">4042</strain>
    </source>
</reference>
<dbReference type="InterPro" id="IPR036852">
    <property type="entry name" value="Peptidase_S8/S53_dom_sf"/>
</dbReference>
<evidence type="ECO:0000256" key="1">
    <source>
        <dbReference type="ARBA" id="ARBA00011073"/>
    </source>
</evidence>
<dbReference type="SUPFAM" id="SSF52743">
    <property type="entry name" value="Subtilisin-like"/>
    <property type="match status" value="1"/>
</dbReference>
<protein>
    <submittedName>
        <fullName evidence="9">Subtilase family protein</fullName>
    </submittedName>
</protein>
<keyword evidence="7" id="KW-0472">Membrane</keyword>
<dbReference type="PANTHER" id="PTHR43806:SF11">
    <property type="entry name" value="CEREVISIN-RELATED"/>
    <property type="match status" value="1"/>
</dbReference>
<dbReference type="EMBL" id="JAOB01000089">
    <property type="protein sequence ID" value="EUA09629.1"/>
    <property type="molecule type" value="Genomic_DNA"/>
</dbReference>
<dbReference type="InterPro" id="IPR000209">
    <property type="entry name" value="Peptidase_S8/S53_dom"/>
</dbReference>
<dbReference type="InterPro" id="IPR050131">
    <property type="entry name" value="Peptidase_S8_subtilisin-like"/>
</dbReference>
<dbReference type="PROSITE" id="PS51257">
    <property type="entry name" value="PROKAR_LIPOPROTEIN"/>
    <property type="match status" value="1"/>
</dbReference>
<keyword evidence="7" id="KW-0812">Transmembrane</keyword>
<keyword evidence="2" id="KW-0645">Protease</keyword>
<feature type="region of interest" description="Disordered" evidence="6">
    <location>
        <begin position="169"/>
        <end position="233"/>
    </location>
</feature>
<evidence type="ECO:0000256" key="6">
    <source>
        <dbReference type="SAM" id="MobiDB-lite"/>
    </source>
</evidence>
<gene>
    <name evidence="9" type="ORF">I553_3713</name>
</gene>
<evidence type="ECO:0000256" key="2">
    <source>
        <dbReference type="ARBA" id="ARBA00022670"/>
    </source>
</evidence>
<feature type="transmembrane region" description="Helical" evidence="7">
    <location>
        <begin position="239"/>
        <end position="261"/>
    </location>
</feature>
<dbReference type="Gene3D" id="3.40.50.200">
    <property type="entry name" value="Peptidase S8/S53 domain"/>
    <property type="match status" value="1"/>
</dbReference>
<organism evidence="9">
    <name type="scientific">Mycobacterium xenopi 4042</name>
    <dbReference type="NCBI Taxonomy" id="1299334"/>
    <lineage>
        <taxon>Bacteria</taxon>
        <taxon>Bacillati</taxon>
        <taxon>Actinomycetota</taxon>
        <taxon>Actinomycetes</taxon>
        <taxon>Mycobacteriales</taxon>
        <taxon>Mycobacteriaceae</taxon>
        <taxon>Mycobacterium</taxon>
    </lineage>
</organism>
<keyword evidence="3" id="KW-0378">Hydrolase</keyword>
<comment type="similarity">
    <text evidence="1 5">Belongs to the peptidase S8 family.</text>
</comment>
<feature type="compositionally biased region" description="Low complexity" evidence="6">
    <location>
        <begin position="170"/>
        <end position="185"/>
    </location>
</feature>
<evidence type="ECO:0000259" key="8">
    <source>
        <dbReference type="Pfam" id="PF00082"/>
    </source>
</evidence>
<evidence type="ECO:0000256" key="5">
    <source>
        <dbReference type="PROSITE-ProRule" id="PRU01240"/>
    </source>
</evidence>
<evidence type="ECO:0000256" key="3">
    <source>
        <dbReference type="ARBA" id="ARBA00022801"/>
    </source>
</evidence>
<keyword evidence="7" id="KW-1133">Transmembrane helix</keyword>
<dbReference type="PROSITE" id="PS51892">
    <property type="entry name" value="SUBTILASE"/>
    <property type="match status" value="1"/>
</dbReference>
<dbReference type="GO" id="GO:0004252">
    <property type="term" value="F:serine-type endopeptidase activity"/>
    <property type="evidence" value="ECO:0007669"/>
    <property type="project" value="InterPro"/>
</dbReference>
<comment type="caution">
    <text evidence="9">The sequence shown here is derived from an EMBL/GenBank/DDBJ whole genome shotgun (WGS) entry which is preliminary data.</text>
</comment>
<dbReference type="AlphaFoldDB" id="X7YR89"/>
<dbReference type="PATRIC" id="fig|1299334.3.peg.9150"/>
<feature type="compositionally biased region" description="Pro residues" evidence="6">
    <location>
        <begin position="186"/>
        <end position="195"/>
    </location>
</feature>